<dbReference type="InterPro" id="IPR001119">
    <property type="entry name" value="SLH_dom"/>
</dbReference>
<feature type="domain" description="SLH" evidence="2">
    <location>
        <begin position="92"/>
        <end position="155"/>
    </location>
</feature>
<dbReference type="Gene3D" id="3.90.1300.10">
    <property type="entry name" value="Amidase signature (AS) domain"/>
    <property type="match status" value="1"/>
</dbReference>
<evidence type="ECO:0000256" key="1">
    <source>
        <dbReference type="SAM" id="SignalP"/>
    </source>
</evidence>
<dbReference type="Proteomes" id="UP000054526">
    <property type="component" value="Unassembled WGS sequence"/>
</dbReference>
<accession>A0ABR5A9A8</accession>
<dbReference type="RefSeq" id="WP_041059367.1">
    <property type="nucleotide sequence ID" value="NZ_JXAL01000001.1"/>
</dbReference>
<feature type="signal peptide" evidence="1">
    <location>
        <begin position="1"/>
        <end position="26"/>
    </location>
</feature>
<evidence type="ECO:0000313" key="4">
    <source>
        <dbReference type="Proteomes" id="UP000054526"/>
    </source>
</evidence>
<proteinExistence type="predicted"/>
<protein>
    <recommendedName>
        <fullName evidence="2">SLH domain-containing protein</fullName>
    </recommendedName>
</protein>
<dbReference type="EMBL" id="JXAL01000001">
    <property type="protein sequence ID" value="KIL37636.1"/>
    <property type="molecule type" value="Genomic_DNA"/>
</dbReference>
<dbReference type="PANTHER" id="PTHR42678:SF34">
    <property type="entry name" value="OS04G0183300 PROTEIN"/>
    <property type="match status" value="1"/>
</dbReference>
<evidence type="ECO:0000259" key="2">
    <source>
        <dbReference type="PROSITE" id="PS51272"/>
    </source>
</evidence>
<sequence length="636" mass="68536">MIKWRKGLLSVLSALLLLATFVPAYASPANDAGRQQTPGKKQITSAEFLRMLTDTYSKAGAAAPNLAKNGDQALKREDAALYLYTALKLPKATIKFKDVPSNSKYAAAIGALVKAGMMSGISKDKFGYGNTINTEQAAVLMIRLYDRIKPFKLIEATISDMQKALQSGKITSRELVQIYLDRIEKYDDHGPSLKAIITVNPKALETADSLDKERAEKGPRGPLHGIPIIVKDNYDTFDLPTTAGSASLAGSIPPDDAFQVKKLREAGAIVLAKSNMAEFAFSPYETVSSIEGTTRNPYALDRVPAGSSGGTAASVAANLGAAGLGTDTGNSIRGPSSHNSLVGIRSTIGLTSRDGIVPLNLGRDIGGPIARTVTDATIILDAIAGYDPKDPVTAASIGNMPESYMSFLKKDGLKGARIGVLREFFETPTTDPEIKKLMEQAIEDLRKQGAIIVDPFVIPNHTEIRSKASGGNPFEYELNEYLKSLGTGAKMKTLDDIIASGKFDPSIKDRMLAAQKVDVAPMDDPAYLKGEFYRDRYREAVLKAMADYDIDVIVYPSWSNPPRLIGDLESPHGNNSGLMSPPLGFPALTVPMGFSYDKYPAGLQMLGRPFDEGILIQYAYAYEQATLHRVPPTSTP</sequence>
<reference evidence="3 4" key="1">
    <citation type="submission" date="2014-12" db="EMBL/GenBank/DDBJ databases">
        <title>Draft genome sequence of Cohnella kolymensis strain B-2846.</title>
        <authorList>
            <person name="Karlyshev A.V."/>
            <person name="Kudryashova E.B."/>
        </authorList>
    </citation>
    <scope>NUCLEOTIDE SEQUENCE [LARGE SCALE GENOMIC DNA]</scope>
    <source>
        <strain evidence="3 4">VKM B-2846</strain>
    </source>
</reference>
<feature type="chain" id="PRO_5045124050" description="SLH domain-containing protein" evidence="1">
    <location>
        <begin position="27"/>
        <end position="636"/>
    </location>
</feature>
<dbReference type="PROSITE" id="PS51272">
    <property type="entry name" value="SLH"/>
    <property type="match status" value="1"/>
</dbReference>
<keyword evidence="4" id="KW-1185">Reference proteome</keyword>
<name>A0ABR5A9A8_9BACL</name>
<dbReference type="SUPFAM" id="SSF75304">
    <property type="entry name" value="Amidase signature (AS) enzymes"/>
    <property type="match status" value="1"/>
</dbReference>
<evidence type="ECO:0000313" key="3">
    <source>
        <dbReference type="EMBL" id="KIL37636.1"/>
    </source>
</evidence>
<organism evidence="3 4">
    <name type="scientific">Cohnella kolymensis</name>
    <dbReference type="NCBI Taxonomy" id="1590652"/>
    <lineage>
        <taxon>Bacteria</taxon>
        <taxon>Bacillati</taxon>
        <taxon>Bacillota</taxon>
        <taxon>Bacilli</taxon>
        <taxon>Bacillales</taxon>
        <taxon>Paenibacillaceae</taxon>
        <taxon>Cohnella</taxon>
    </lineage>
</organism>
<gene>
    <name evidence="3" type="ORF">SD71_03295</name>
</gene>
<keyword evidence="1" id="KW-0732">Signal</keyword>
<comment type="caution">
    <text evidence="3">The sequence shown here is derived from an EMBL/GenBank/DDBJ whole genome shotgun (WGS) entry which is preliminary data.</text>
</comment>
<dbReference type="Pfam" id="PF00395">
    <property type="entry name" value="SLH"/>
    <property type="match status" value="1"/>
</dbReference>
<dbReference type="InterPro" id="IPR023631">
    <property type="entry name" value="Amidase_dom"/>
</dbReference>
<dbReference type="PANTHER" id="PTHR42678">
    <property type="entry name" value="AMIDASE"/>
    <property type="match status" value="1"/>
</dbReference>
<dbReference type="Pfam" id="PF01425">
    <property type="entry name" value="Amidase"/>
    <property type="match status" value="1"/>
</dbReference>
<dbReference type="InterPro" id="IPR036928">
    <property type="entry name" value="AS_sf"/>
</dbReference>